<protein>
    <submittedName>
        <fullName evidence="2">GNAT family N-acetyltransferase</fullName>
    </submittedName>
</protein>
<accession>A0A4P8WG56</accession>
<dbReference type="Proteomes" id="UP000302218">
    <property type="component" value="Chromosome"/>
</dbReference>
<feature type="domain" description="BioF2-like acetyltransferase" evidence="1">
    <location>
        <begin position="166"/>
        <end position="295"/>
    </location>
</feature>
<dbReference type="OrthoDB" id="135106at2157"/>
<dbReference type="InterPro" id="IPR050644">
    <property type="entry name" value="PG_Glycine_Bridge_Synth"/>
</dbReference>
<proteinExistence type="predicted"/>
<dbReference type="RefSeq" id="WP_138244439.1">
    <property type="nucleotide sequence ID" value="NZ_CP040330.1"/>
</dbReference>
<gene>
    <name evidence="2" type="ORF">FEJ81_06070</name>
</gene>
<dbReference type="AlphaFoldDB" id="A0A4P8WG56"/>
<sequence length="340" mass="39440">MSLDVRKHSSIKPVNRNQWNQVVTQSDQGSVFHRYEWLRAIEDGTSLEPRHLHVSKKGNPIAILPNFVHRVGSTPIRRLVSVSPGSGGPVAMTDEEAAVERLVEGVSHLCSGLVAFNQLRMTYPESVRYHDFLKERGYRLTVRRCRFTLDLTRQWDRLSSEMHSSRRRAIEQGHDQEYEIVDEVLSETTLSEFYDNFSSVMDRVEGDGLPRSFFRALGEFPERVTVFSLRVDGDRRGMIMVLLDDDRSTLHYQFSGITEDHFEYNASELLHEHAIKWGIEHGYETYDFRGTDPDFRDGLFRFKERFGGKAKPMLWWERGHPTPALPALNAGRTIYRRYTS</sequence>
<evidence type="ECO:0000259" key="1">
    <source>
        <dbReference type="Pfam" id="PF13480"/>
    </source>
</evidence>
<organism evidence="2 3">
    <name type="scientific">Natrinema versiforme</name>
    <dbReference type="NCBI Taxonomy" id="88724"/>
    <lineage>
        <taxon>Archaea</taxon>
        <taxon>Methanobacteriati</taxon>
        <taxon>Methanobacteriota</taxon>
        <taxon>Stenosarchaea group</taxon>
        <taxon>Halobacteria</taxon>
        <taxon>Halobacteriales</taxon>
        <taxon>Natrialbaceae</taxon>
        <taxon>Natrinema</taxon>
    </lineage>
</organism>
<reference evidence="3" key="1">
    <citation type="submission" date="2019-05" db="EMBL/GenBank/DDBJ databases">
        <title>Genome sequence and methylation pattern of the halophilic Archaeon Natrinema versiforme BOL5-4.</title>
        <authorList>
            <person name="DasSarma P."/>
            <person name="Anton B.P."/>
            <person name="DasSarma S.L."/>
            <person name="Martinez F.L."/>
            <person name="Guzman D."/>
            <person name="Roberts R.J."/>
            <person name="DasSarma S."/>
        </authorList>
    </citation>
    <scope>NUCLEOTIDE SEQUENCE [LARGE SCALE GENOMIC DNA]</scope>
    <source>
        <strain evidence="3">BOL5-4</strain>
    </source>
</reference>
<dbReference type="PANTHER" id="PTHR36174:SF1">
    <property type="entry name" value="LIPID II:GLYCINE GLYCYLTRANSFERASE"/>
    <property type="match status" value="1"/>
</dbReference>
<dbReference type="EMBL" id="CP040330">
    <property type="protein sequence ID" value="QCS41942.1"/>
    <property type="molecule type" value="Genomic_DNA"/>
</dbReference>
<dbReference type="InterPro" id="IPR016181">
    <property type="entry name" value="Acyl_CoA_acyltransferase"/>
</dbReference>
<dbReference type="SUPFAM" id="SSF55729">
    <property type="entry name" value="Acyl-CoA N-acyltransferases (Nat)"/>
    <property type="match status" value="1"/>
</dbReference>
<dbReference type="Pfam" id="PF13480">
    <property type="entry name" value="Acetyltransf_6"/>
    <property type="match status" value="1"/>
</dbReference>
<keyword evidence="2" id="KW-0808">Transferase</keyword>
<evidence type="ECO:0000313" key="2">
    <source>
        <dbReference type="EMBL" id="QCS41942.1"/>
    </source>
</evidence>
<dbReference type="GeneID" id="40264820"/>
<dbReference type="Gene3D" id="3.40.630.30">
    <property type="match status" value="1"/>
</dbReference>
<name>A0A4P8WG56_9EURY</name>
<dbReference type="GO" id="GO:0016740">
    <property type="term" value="F:transferase activity"/>
    <property type="evidence" value="ECO:0007669"/>
    <property type="project" value="UniProtKB-KW"/>
</dbReference>
<dbReference type="PANTHER" id="PTHR36174">
    <property type="entry name" value="LIPID II:GLYCINE GLYCYLTRANSFERASE"/>
    <property type="match status" value="1"/>
</dbReference>
<dbReference type="InterPro" id="IPR038740">
    <property type="entry name" value="BioF2-like_GNAT_dom"/>
</dbReference>
<evidence type="ECO:0000313" key="3">
    <source>
        <dbReference type="Proteomes" id="UP000302218"/>
    </source>
</evidence>
<dbReference type="KEGG" id="nvr:FEJ81_06070"/>